<dbReference type="PROSITE" id="PS50932">
    <property type="entry name" value="HTH_LACI_2"/>
    <property type="match status" value="1"/>
</dbReference>
<dbReference type="InterPro" id="IPR010982">
    <property type="entry name" value="Lambda_DNA-bd_dom_sf"/>
</dbReference>
<dbReference type="CDD" id="cd01392">
    <property type="entry name" value="HTH_LacI"/>
    <property type="match status" value="1"/>
</dbReference>
<dbReference type="CDD" id="cd01575">
    <property type="entry name" value="PBP1_GntR"/>
    <property type="match status" value="1"/>
</dbReference>
<evidence type="ECO:0000256" key="2">
    <source>
        <dbReference type="ARBA" id="ARBA00023125"/>
    </source>
</evidence>
<dbReference type="Pfam" id="PF13377">
    <property type="entry name" value="Peripla_BP_3"/>
    <property type="match status" value="1"/>
</dbReference>
<name>A0A2S4LS68_9BURK</name>
<proteinExistence type="predicted"/>
<dbReference type="Pfam" id="PF00356">
    <property type="entry name" value="LacI"/>
    <property type="match status" value="1"/>
</dbReference>
<protein>
    <submittedName>
        <fullName evidence="5">LacI family transcriptional regulator</fullName>
    </submittedName>
</protein>
<dbReference type="InterPro" id="IPR000843">
    <property type="entry name" value="HTH_LacI"/>
</dbReference>
<dbReference type="SUPFAM" id="SSF53822">
    <property type="entry name" value="Periplasmic binding protein-like I"/>
    <property type="match status" value="1"/>
</dbReference>
<evidence type="ECO:0000313" key="5">
    <source>
        <dbReference type="EMBL" id="POR45189.1"/>
    </source>
</evidence>
<dbReference type="Gene3D" id="3.40.50.2300">
    <property type="match status" value="2"/>
</dbReference>
<organism evidence="5 6">
    <name type="scientific">Paraburkholderia eburnea</name>
    <dbReference type="NCBI Taxonomy" id="1189126"/>
    <lineage>
        <taxon>Bacteria</taxon>
        <taxon>Pseudomonadati</taxon>
        <taxon>Pseudomonadota</taxon>
        <taxon>Betaproteobacteria</taxon>
        <taxon>Burkholderiales</taxon>
        <taxon>Burkholderiaceae</taxon>
        <taxon>Paraburkholderia</taxon>
    </lineage>
</organism>
<dbReference type="Gene3D" id="1.10.260.40">
    <property type="entry name" value="lambda repressor-like DNA-binding domains"/>
    <property type="match status" value="1"/>
</dbReference>
<dbReference type="SMART" id="SM00354">
    <property type="entry name" value="HTH_LACI"/>
    <property type="match status" value="1"/>
</dbReference>
<dbReference type="EMBL" id="PQGA01000039">
    <property type="protein sequence ID" value="POR45189.1"/>
    <property type="molecule type" value="Genomic_DNA"/>
</dbReference>
<dbReference type="PANTHER" id="PTHR30146">
    <property type="entry name" value="LACI-RELATED TRANSCRIPTIONAL REPRESSOR"/>
    <property type="match status" value="1"/>
</dbReference>
<reference evidence="5 6" key="1">
    <citation type="submission" date="2018-01" db="EMBL/GenBank/DDBJ databases">
        <title>Genomic Encyclopedia of Type Strains, Phase III (KMG-III): the genomes of soil and plant-associated and newly described type strains.</title>
        <authorList>
            <person name="Whitman W."/>
        </authorList>
    </citation>
    <scope>NUCLEOTIDE SEQUENCE [LARGE SCALE GENOMIC DNA]</scope>
    <source>
        <strain evidence="5 6">JCM 18070</strain>
    </source>
</reference>
<dbReference type="InterPro" id="IPR028082">
    <property type="entry name" value="Peripla_BP_I"/>
</dbReference>
<sequence length="362" mass="39125">MSDETKGAAASGGADARRRRNTGRITLRDVAAHLGISQISVSRYFQEPQRLSEELRERIAGAVAELGYVPNLVAGGLASARSRVVGMVLPNISGPIFADTIQSFSDALTARGYQLLLASSYFSATLEENAVRAFLGWSPAALVLTSHHHSAATEKMIEGANVPVIETWDFQPKRAPIQIGFSHVKVGRLAARHLVDMGYRRIAFVQNSLAGDISALDRRDGYIEVMRESGRRPWTFVPTEPQPLRAGRQALEALVRRREPADAIIFANDNLASGALLAARGAGVSVPDQCAIVGFGDYAFSEMLSPGLTTIRPPARAIGELAAETIFGLVERDRDDPADGAPAAPEELFCELIQRESTHEVR</sequence>
<dbReference type="GO" id="GO:0003700">
    <property type="term" value="F:DNA-binding transcription factor activity"/>
    <property type="evidence" value="ECO:0007669"/>
    <property type="project" value="TreeGrafter"/>
</dbReference>
<keyword evidence="2" id="KW-0238">DNA-binding</keyword>
<dbReference type="OrthoDB" id="8770688at2"/>
<dbReference type="RefSeq" id="WP_103707913.1">
    <property type="nucleotide sequence ID" value="NZ_PQGA01000039.1"/>
</dbReference>
<dbReference type="GO" id="GO:0000976">
    <property type="term" value="F:transcription cis-regulatory region binding"/>
    <property type="evidence" value="ECO:0007669"/>
    <property type="project" value="TreeGrafter"/>
</dbReference>
<gene>
    <name evidence="5" type="ORF">B0G62_1395</name>
</gene>
<keyword evidence="1" id="KW-0805">Transcription regulation</keyword>
<evidence type="ECO:0000259" key="4">
    <source>
        <dbReference type="PROSITE" id="PS50932"/>
    </source>
</evidence>
<dbReference type="Proteomes" id="UP000237381">
    <property type="component" value="Unassembled WGS sequence"/>
</dbReference>
<keyword evidence="3" id="KW-0804">Transcription</keyword>
<dbReference type="PANTHER" id="PTHR30146:SF33">
    <property type="entry name" value="TRANSCRIPTIONAL REGULATOR"/>
    <property type="match status" value="1"/>
</dbReference>
<evidence type="ECO:0000256" key="1">
    <source>
        <dbReference type="ARBA" id="ARBA00023015"/>
    </source>
</evidence>
<keyword evidence="6" id="KW-1185">Reference proteome</keyword>
<dbReference type="InterPro" id="IPR046335">
    <property type="entry name" value="LacI/GalR-like_sensor"/>
</dbReference>
<dbReference type="SUPFAM" id="SSF47413">
    <property type="entry name" value="lambda repressor-like DNA-binding domains"/>
    <property type="match status" value="1"/>
</dbReference>
<comment type="caution">
    <text evidence="5">The sequence shown here is derived from an EMBL/GenBank/DDBJ whole genome shotgun (WGS) entry which is preliminary data.</text>
</comment>
<feature type="domain" description="HTH lacI-type" evidence="4">
    <location>
        <begin position="25"/>
        <end position="79"/>
    </location>
</feature>
<dbReference type="AlphaFoldDB" id="A0A2S4LS68"/>
<evidence type="ECO:0000313" key="6">
    <source>
        <dbReference type="Proteomes" id="UP000237381"/>
    </source>
</evidence>
<accession>A0A2S4LS68</accession>
<evidence type="ECO:0000256" key="3">
    <source>
        <dbReference type="ARBA" id="ARBA00023163"/>
    </source>
</evidence>